<proteinExistence type="predicted"/>
<accession>A0AAV4B435</accession>
<keyword evidence="1" id="KW-0695">RNA-directed DNA polymerase</keyword>
<sequence>MLEEFMAENDLFIRHIIRPQRLIWQWLHPPLPPNVPGLPTVICAASTITYILRLSSNFNGNVNTSFNFQKAEWNRFQDLCRLSLDDYVADIEQFTSKLLDAANSSIPFHKGTKCKTRAPWFTQECRQALRERKKNQKKYFKAPSIESFIINKKQKAKAKVVIKNSKNSLCYLTHLLHHLLLFRLKYFL</sequence>
<dbReference type="GO" id="GO:0003964">
    <property type="term" value="F:RNA-directed DNA polymerase activity"/>
    <property type="evidence" value="ECO:0007669"/>
    <property type="project" value="UniProtKB-KW"/>
</dbReference>
<protein>
    <submittedName>
        <fullName evidence="1">RNA-directed DNA polymerase from mobile element jockey-like</fullName>
    </submittedName>
</protein>
<evidence type="ECO:0000313" key="1">
    <source>
        <dbReference type="EMBL" id="GFO14824.1"/>
    </source>
</evidence>
<name>A0AAV4B435_9GAST</name>
<comment type="caution">
    <text evidence="1">The sequence shown here is derived from an EMBL/GenBank/DDBJ whole genome shotgun (WGS) entry which is preliminary data.</text>
</comment>
<organism evidence="1 2">
    <name type="scientific">Plakobranchus ocellatus</name>
    <dbReference type="NCBI Taxonomy" id="259542"/>
    <lineage>
        <taxon>Eukaryota</taxon>
        <taxon>Metazoa</taxon>
        <taxon>Spiralia</taxon>
        <taxon>Lophotrochozoa</taxon>
        <taxon>Mollusca</taxon>
        <taxon>Gastropoda</taxon>
        <taxon>Heterobranchia</taxon>
        <taxon>Euthyneura</taxon>
        <taxon>Panpulmonata</taxon>
        <taxon>Sacoglossa</taxon>
        <taxon>Placobranchoidea</taxon>
        <taxon>Plakobranchidae</taxon>
        <taxon>Plakobranchus</taxon>
    </lineage>
</organism>
<keyword evidence="2" id="KW-1185">Reference proteome</keyword>
<reference evidence="1 2" key="1">
    <citation type="journal article" date="2021" name="Elife">
        <title>Chloroplast acquisition without the gene transfer in kleptoplastic sea slugs, Plakobranchus ocellatus.</title>
        <authorList>
            <person name="Maeda T."/>
            <person name="Takahashi S."/>
            <person name="Yoshida T."/>
            <person name="Shimamura S."/>
            <person name="Takaki Y."/>
            <person name="Nagai Y."/>
            <person name="Toyoda A."/>
            <person name="Suzuki Y."/>
            <person name="Arimoto A."/>
            <person name="Ishii H."/>
            <person name="Satoh N."/>
            <person name="Nishiyama T."/>
            <person name="Hasebe M."/>
            <person name="Maruyama T."/>
            <person name="Minagawa J."/>
            <person name="Obokata J."/>
            <person name="Shigenobu S."/>
        </authorList>
    </citation>
    <scope>NUCLEOTIDE SEQUENCE [LARGE SCALE GENOMIC DNA]</scope>
</reference>
<keyword evidence="1" id="KW-0548">Nucleotidyltransferase</keyword>
<keyword evidence="1" id="KW-0808">Transferase</keyword>
<gene>
    <name evidence="1" type="ORF">PoB_004132900</name>
</gene>
<dbReference type="Proteomes" id="UP000735302">
    <property type="component" value="Unassembled WGS sequence"/>
</dbReference>
<evidence type="ECO:0000313" key="2">
    <source>
        <dbReference type="Proteomes" id="UP000735302"/>
    </source>
</evidence>
<dbReference type="AlphaFoldDB" id="A0AAV4B435"/>
<dbReference type="EMBL" id="BLXT01004580">
    <property type="protein sequence ID" value="GFO14824.1"/>
    <property type="molecule type" value="Genomic_DNA"/>
</dbReference>